<evidence type="ECO:0000256" key="3">
    <source>
        <dbReference type="ARBA" id="ARBA00023125"/>
    </source>
</evidence>
<dbReference type="GO" id="GO:0046982">
    <property type="term" value="F:protein heterodimerization activity"/>
    <property type="evidence" value="ECO:0007669"/>
    <property type="project" value="InterPro"/>
</dbReference>
<reference evidence="10" key="1">
    <citation type="submission" date="2020-05" db="EMBL/GenBank/DDBJ databases">
        <title>Phylogenomic resolution of chytrid fungi.</title>
        <authorList>
            <person name="Stajich J.E."/>
            <person name="Amses K."/>
            <person name="Simmons R."/>
            <person name="Seto K."/>
            <person name="Myers J."/>
            <person name="Bonds A."/>
            <person name="Quandt C.A."/>
            <person name="Barry K."/>
            <person name="Liu P."/>
            <person name="Grigoriev I."/>
            <person name="Longcore J.E."/>
            <person name="James T.Y."/>
        </authorList>
    </citation>
    <scope>NUCLEOTIDE SEQUENCE</scope>
    <source>
        <strain evidence="10">JEL0513</strain>
    </source>
</reference>
<proteinExistence type="inferred from homology"/>
<sequence>MLQINETYDWKFHQLPLARIKKVMKLDDDAKSMMISGEAPIVFAKACEIFILELTLRSWIHTEENKRRTLQKGDVVSAISKQDIYDFLIDIVPRGDDVLTSSANSGSFPQSSAGEVTGKHMVDTDGPTDLFEHSSTPE</sequence>
<dbReference type="InterPro" id="IPR050568">
    <property type="entry name" value="Transcr_DNA_Rep_Reg"/>
</dbReference>
<keyword evidence="5" id="KW-0804">Transcription</keyword>
<dbReference type="SUPFAM" id="SSF47113">
    <property type="entry name" value="Histone-fold"/>
    <property type="match status" value="1"/>
</dbReference>
<evidence type="ECO:0000313" key="10">
    <source>
        <dbReference type="EMBL" id="KAJ3131244.1"/>
    </source>
</evidence>
<accession>A0AAD5T5Q1</accession>
<comment type="caution">
    <text evidence="10">The sequence shown here is derived from an EMBL/GenBank/DDBJ whole genome shotgun (WGS) entry which is preliminary data.</text>
</comment>
<keyword evidence="11" id="KW-1185">Reference proteome</keyword>
<dbReference type="GO" id="GO:0000981">
    <property type="term" value="F:DNA-binding transcription factor activity, RNA polymerase II-specific"/>
    <property type="evidence" value="ECO:0007669"/>
    <property type="project" value="TreeGrafter"/>
</dbReference>
<evidence type="ECO:0000256" key="4">
    <source>
        <dbReference type="ARBA" id="ARBA00023159"/>
    </source>
</evidence>
<keyword evidence="4" id="KW-0010">Activator</keyword>
<evidence type="ECO:0000256" key="5">
    <source>
        <dbReference type="ARBA" id="ARBA00023163"/>
    </source>
</evidence>
<evidence type="ECO:0000256" key="6">
    <source>
        <dbReference type="ARBA" id="ARBA00023242"/>
    </source>
</evidence>
<feature type="region of interest" description="Disordered" evidence="8">
    <location>
        <begin position="102"/>
        <end position="138"/>
    </location>
</feature>
<dbReference type="Gene3D" id="1.10.20.10">
    <property type="entry name" value="Histone, subunit A"/>
    <property type="match status" value="1"/>
</dbReference>
<gene>
    <name evidence="10" type="primary">NFYC4</name>
    <name evidence="10" type="ORF">HK100_006613</name>
</gene>
<comment type="subcellular location">
    <subcellularLocation>
        <location evidence="1">Nucleus</location>
    </subcellularLocation>
</comment>
<evidence type="ECO:0000256" key="8">
    <source>
        <dbReference type="SAM" id="MobiDB-lite"/>
    </source>
</evidence>
<feature type="domain" description="Core Histone H2A/H2B/H3" evidence="9">
    <location>
        <begin position="9"/>
        <end position="79"/>
    </location>
</feature>
<evidence type="ECO:0000313" key="11">
    <source>
        <dbReference type="Proteomes" id="UP001211907"/>
    </source>
</evidence>
<dbReference type="EMBL" id="JADGJH010000307">
    <property type="protein sequence ID" value="KAJ3131244.1"/>
    <property type="molecule type" value="Genomic_DNA"/>
</dbReference>
<dbReference type="Pfam" id="PF00125">
    <property type="entry name" value="Histone"/>
    <property type="match status" value="1"/>
</dbReference>
<dbReference type="CDD" id="cd22908">
    <property type="entry name" value="HFD_NFYC-like"/>
    <property type="match status" value="1"/>
</dbReference>
<evidence type="ECO:0000256" key="2">
    <source>
        <dbReference type="ARBA" id="ARBA00023015"/>
    </source>
</evidence>
<dbReference type="PANTHER" id="PTHR10252:SF8">
    <property type="entry name" value="NUCLEAR TRANSCRIPTION FACTOR Y SUBUNIT GAMMA"/>
    <property type="match status" value="1"/>
</dbReference>
<dbReference type="Proteomes" id="UP001211907">
    <property type="component" value="Unassembled WGS sequence"/>
</dbReference>
<dbReference type="GO" id="GO:0000978">
    <property type="term" value="F:RNA polymerase II cis-regulatory region sequence-specific DNA binding"/>
    <property type="evidence" value="ECO:0007669"/>
    <property type="project" value="TreeGrafter"/>
</dbReference>
<keyword evidence="2" id="KW-0805">Transcription regulation</keyword>
<evidence type="ECO:0000256" key="7">
    <source>
        <dbReference type="ARBA" id="ARBA00038129"/>
    </source>
</evidence>
<name>A0AAD5T5Q1_9FUNG</name>
<dbReference type="InterPro" id="IPR009072">
    <property type="entry name" value="Histone-fold"/>
</dbReference>
<protein>
    <submittedName>
        <fullName evidence="10">Nuclear transcription factor Y subunit C-4</fullName>
    </submittedName>
</protein>
<dbReference type="InterPro" id="IPR007125">
    <property type="entry name" value="H2A/H2B/H3"/>
</dbReference>
<dbReference type="GO" id="GO:0005634">
    <property type="term" value="C:nucleus"/>
    <property type="evidence" value="ECO:0007669"/>
    <property type="project" value="UniProtKB-SubCell"/>
</dbReference>
<keyword evidence="6" id="KW-0539">Nucleus</keyword>
<feature type="compositionally biased region" description="Polar residues" evidence="8">
    <location>
        <begin position="102"/>
        <end position="114"/>
    </location>
</feature>
<evidence type="ECO:0000259" key="9">
    <source>
        <dbReference type="Pfam" id="PF00125"/>
    </source>
</evidence>
<dbReference type="FunFam" id="1.10.20.10:FF:000006">
    <property type="entry name" value="Nuclear transcription factor Y subunit gamma"/>
    <property type="match status" value="1"/>
</dbReference>
<organism evidence="10 11">
    <name type="scientific">Physocladia obscura</name>
    <dbReference type="NCBI Taxonomy" id="109957"/>
    <lineage>
        <taxon>Eukaryota</taxon>
        <taxon>Fungi</taxon>
        <taxon>Fungi incertae sedis</taxon>
        <taxon>Chytridiomycota</taxon>
        <taxon>Chytridiomycota incertae sedis</taxon>
        <taxon>Chytridiomycetes</taxon>
        <taxon>Chytridiales</taxon>
        <taxon>Chytriomycetaceae</taxon>
        <taxon>Physocladia</taxon>
    </lineage>
</organism>
<comment type="similarity">
    <text evidence="7">Belongs to the NFYC/HAP5 subunit family.</text>
</comment>
<evidence type="ECO:0000256" key="1">
    <source>
        <dbReference type="ARBA" id="ARBA00004123"/>
    </source>
</evidence>
<keyword evidence="3" id="KW-0238">DNA-binding</keyword>
<dbReference type="PANTHER" id="PTHR10252">
    <property type="entry name" value="HISTONE-LIKE TRANSCRIPTION FACTOR CCAAT-RELATED"/>
    <property type="match status" value="1"/>
</dbReference>
<dbReference type="AlphaFoldDB" id="A0AAD5T5Q1"/>